<dbReference type="InterPro" id="IPR019734">
    <property type="entry name" value="TPR_rpt"/>
</dbReference>
<protein>
    <submittedName>
        <fullName evidence="4">Uncharacterized protein</fullName>
    </submittedName>
</protein>
<accession>A0A2V1JVU9</accession>
<keyword evidence="3" id="KW-0732">Signal</keyword>
<dbReference type="Pfam" id="PF13432">
    <property type="entry name" value="TPR_16"/>
    <property type="match status" value="1"/>
</dbReference>
<keyword evidence="1" id="KW-0802">TPR repeat</keyword>
<dbReference type="InterPro" id="IPR011990">
    <property type="entry name" value="TPR-like_helical_dom_sf"/>
</dbReference>
<evidence type="ECO:0000256" key="2">
    <source>
        <dbReference type="SAM" id="MobiDB-lite"/>
    </source>
</evidence>
<name>A0A2V1JVU9_9BURK</name>
<reference evidence="5" key="1">
    <citation type="submission" date="2018-05" db="EMBL/GenBank/DDBJ databases">
        <authorList>
            <person name="Li Y."/>
        </authorList>
    </citation>
    <scope>NUCLEOTIDE SEQUENCE [LARGE SCALE GENOMIC DNA]</scope>
    <source>
        <strain evidence="5">3d-2-2</strain>
    </source>
</reference>
<sequence>MTVRLPNTLLLSGLLGIFLSGCSMSQADSAWQFMQEQQAQQAQMRQHEFDEARRQAQDTPAMLVRLIRENQQQGRYFAALAYINVHQARFGRTPELTALEAESLRRTGQIAPSTQAYQALLRTPLAAQGWHGLGLLAAGNGDLIQAIEHLERATGMEPANPEMLNDLGYARLAAGDPAGARLPLGQAAELAPDNPVFLSNMAILLLMQNDPAAAGRLMDQAGLAEDTRQHIQDTAARLGQMMSSATAIATVTSTDTPTAPDTSRPVTASREAARSSIAPQDTGLALGSLLERLSRPSP</sequence>
<evidence type="ECO:0000313" key="5">
    <source>
        <dbReference type="Proteomes" id="UP000245212"/>
    </source>
</evidence>
<feature type="repeat" description="TPR" evidence="1">
    <location>
        <begin position="127"/>
        <end position="160"/>
    </location>
</feature>
<evidence type="ECO:0000256" key="3">
    <source>
        <dbReference type="SAM" id="SignalP"/>
    </source>
</evidence>
<proteinExistence type="predicted"/>
<dbReference type="PROSITE" id="PS51257">
    <property type="entry name" value="PROKAR_LIPOPROTEIN"/>
    <property type="match status" value="1"/>
</dbReference>
<dbReference type="Gene3D" id="1.25.40.10">
    <property type="entry name" value="Tetratricopeptide repeat domain"/>
    <property type="match status" value="1"/>
</dbReference>
<evidence type="ECO:0000256" key="1">
    <source>
        <dbReference type="PROSITE-ProRule" id="PRU00339"/>
    </source>
</evidence>
<organism evidence="4 5">
    <name type="scientific">Corticimicrobacter populi</name>
    <dbReference type="NCBI Taxonomy" id="2175229"/>
    <lineage>
        <taxon>Bacteria</taxon>
        <taxon>Pseudomonadati</taxon>
        <taxon>Pseudomonadota</taxon>
        <taxon>Betaproteobacteria</taxon>
        <taxon>Burkholderiales</taxon>
        <taxon>Alcaligenaceae</taxon>
        <taxon>Corticimicrobacter</taxon>
    </lineage>
</organism>
<dbReference type="PROSITE" id="PS50005">
    <property type="entry name" value="TPR"/>
    <property type="match status" value="1"/>
</dbReference>
<comment type="caution">
    <text evidence="4">The sequence shown here is derived from an EMBL/GenBank/DDBJ whole genome shotgun (WGS) entry which is preliminary data.</text>
</comment>
<feature type="chain" id="PRO_5016052785" evidence="3">
    <location>
        <begin position="26"/>
        <end position="298"/>
    </location>
</feature>
<keyword evidence="5" id="KW-1185">Reference proteome</keyword>
<dbReference type="RefSeq" id="WP_109062473.1">
    <property type="nucleotide sequence ID" value="NZ_QETA01000005.1"/>
</dbReference>
<dbReference type="InterPro" id="IPR016931">
    <property type="entry name" value="UCP029658_TPR"/>
</dbReference>
<feature type="signal peptide" evidence="3">
    <location>
        <begin position="1"/>
        <end position="25"/>
    </location>
</feature>
<dbReference type="SUPFAM" id="SSF48452">
    <property type="entry name" value="TPR-like"/>
    <property type="match status" value="1"/>
</dbReference>
<dbReference type="SMART" id="SM00028">
    <property type="entry name" value="TPR"/>
    <property type="match status" value="2"/>
</dbReference>
<dbReference type="PIRSF" id="PIRSF029658">
    <property type="entry name" value="UCP029658_TPR"/>
    <property type="match status" value="1"/>
</dbReference>
<dbReference type="EMBL" id="QETA01000005">
    <property type="protein sequence ID" value="PWF22235.1"/>
    <property type="molecule type" value="Genomic_DNA"/>
</dbReference>
<feature type="compositionally biased region" description="Low complexity" evidence="2">
    <location>
        <begin position="253"/>
        <end position="263"/>
    </location>
</feature>
<gene>
    <name evidence="4" type="ORF">DD235_12735</name>
</gene>
<dbReference type="Proteomes" id="UP000245212">
    <property type="component" value="Unassembled WGS sequence"/>
</dbReference>
<evidence type="ECO:0000313" key="4">
    <source>
        <dbReference type="EMBL" id="PWF22235.1"/>
    </source>
</evidence>
<feature type="region of interest" description="Disordered" evidence="2">
    <location>
        <begin position="253"/>
        <end position="298"/>
    </location>
</feature>
<dbReference type="AlphaFoldDB" id="A0A2V1JVU9"/>